<dbReference type="GO" id="GO:0022857">
    <property type="term" value="F:transmembrane transporter activity"/>
    <property type="evidence" value="ECO:0007669"/>
    <property type="project" value="UniProtKB-UniRule"/>
</dbReference>
<feature type="transmembrane region" description="Helical" evidence="7">
    <location>
        <begin position="237"/>
        <end position="258"/>
    </location>
</feature>
<keyword evidence="5 7" id="KW-0472">Membrane</keyword>
<keyword evidence="6" id="KW-0325">Glycoprotein</keyword>
<organism evidence="8 9">
    <name type="scientific">Dorcoceras hygrometricum</name>
    <dbReference type="NCBI Taxonomy" id="472368"/>
    <lineage>
        <taxon>Eukaryota</taxon>
        <taxon>Viridiplantae</taxon>
        <taxon>Streptophyta</taxon>
        <taxon>Embryophyta</taxon>
        <taxon>Tracheophyta</taxon>
        <taxon>Spermatophyta</taxon>
        <taxon>Magnoliopsida</taxon>
        <taxon>eudicotyledons</taxon>
        <taxon>Gunneridae</taxon>
        <taxon>Pentapetalae</taxon>
        <taxon>asterids</taxon>
        <taxon>lamiids</taxon>
        <taxon>Lamiales</taxon>
        <taxon>Gesneriaceae</taxon>
        <taxon>Didymocarpoideae</taxon>
        <taxon>Trichosporeae</taxon>
        <taxon>Loxocarpinae</taxon>
        <taxon>Dorcoceras</taxon>
    </lineage>
</organism>
<dbReference type="GO" id="GO:0005886">
    <property type="term" value="C:plasma membrane"/>
    <property type="evidence" value="ECO:0007669"/>
    <property type="project" value="UniProtKB-SubCell"/>
</dbReference>
<evidence type="ECO:0000256" key="6">
    <source>
        <dbReference type="ARBA" id="ARBA00023180"/>
    </source>
</evidence>
<evidence type="ECO:0000256" key="1">
    <source>
        <dbReference type="ARBA" id="ARBA00004141"/>
    </source>
</evidence>
<evidence type="ECO:0000256" key="4">
    <source>
        <dbReference type="ARBA" id="ARBA00022989"/>
    </source>
</evidence>
<feature type="transmembrane region" description="Helical" evidence="7">
    <location>
        <begin position="464"/>
        <end position="489"/>
    </location>
</feature>
<dbReference type="PANTHER" id="PTHR12385:SF14">
    <property type="entry name" value="CHOLINE TRANSPORTER-LIKE 2"/>
    <property type="match status" value="1"/>
</dbReference>
<comment type="subcellular location">
    <subcellularLocation>
        <location evidence="7">Cell membrane</location>
        <topology evidence="7">Multi-pass membrane protein</topology>
    </subcellularLocation>
    <subcellularLocation>
        <location evidence="1">Membrane</location>
        <topology evidence="1">Multi-pass membrane protein</topology>
    </subcellularLocation>
</comment>
<feature type="transmembrane region" description="Helical" evidence="7">
    <location>
        <begin position="208"/>
        <end position="230"/>
    </location>
</feature>
<feature type="transmembrane region" description="Helical" evidence="7">
    <location>
        <begin position="571"/>
        <end position="592"/>
    </location>
</feature>
<dbReference type="Pfam" id="PF04515">
    <property type="entry name" value="Choline_transpo"/>
    <property type="match status" value="1"/>
</dbReference>
<keyword evidence="3 7" id="KW-0812">Transmembrane</keyword>
<accession>A0A2Z7B0S3</accession>
<dbReference type="InterPro" id="IPR007603">
    <property type="entry name" value="Choline_transptr-like"/>
</dbReference>
<comment type="function">
    <text evidence="7">Choline transporter.</text>
</comment>
<sequence length="673" mass="75306">MRGPLGPVIGKYPSSDGNGVNGNGNNGIIKHNRKCRDVVFLFMFIGFWVAMIVNSSFGFNLGNPLRLNYGLDYRGNVCGDKHGSLDLRELELRYWLNSNQVYESGLKDTKFQLSNARSICLMDCPIPSEDSLNWVCDYPEGDIHLSVDDWIDRNYDYFADLTPELRNTSLQLQGPCYPVIFPSVNVYWTCQFIARASNRYVADIGKSWPVLLVCGGFLPLFLSILWLLMIRHFVAGMPWITVILFNILTISVTMFYYLKAGWIGNDVVSPIIGAHDPYYNVSAREVNHLHVAAVFMTVVMIIAFLFSIAIVRRILMATSVLKAIAPIQHVVAAKVIGEVQALIIFPVIPYAILAVFYMFWLSAALHLFSSGSIIQNECDANCCAYDLKAKRLICNSCCGYSIQYTSHIAAAILFHLFGGFWATQFFIACSSTVIAGSVASYYWVGGETSPEIPFLPVFSSMKRLARYSLGSIALGSLILSFFESVRFILEAFRRRLKLIDSTPRSWIGKVVFQSSQCFLRCIGWIIKSVNRNAYIMIAITGKGFFKASEIATGLIMSNILRIGKVNVIGDVILFLGKLCVSLMSALFAFLMLDMHKYKSAHNKISSPLFPVLVCWGLGYIVATLFFGVVEMSIDTIILSFCQDSEEHQGTAQYAPPLLIETLNDQNEVQRLMQ</sequence>
<dbReference type="EMBL" id="KV010646">
    <property type="protein sequence ID" value="KZV27216.1"/>
    <property type="molecule type" value="Genomic_DNA"/>
</dbReference>
<evidence type="ECO:0000256" key="5">
    <source>
        <dbReference type="ARBA" id="ARBA00023136"/>
    </source>
</evidence>
<dbReference type="AlphaFoldDB" id="A0A2Z7B0S3"/>
<feature type="transmembrane region" description="Helical" evidence="7">
    <location>
        <begin position="604"/>
        <end position="629"/>
    </location>
</feature>
<comment type="similarity">
    <text evidence="2 7">Belongs to the CTL (choline transporter-like) family.</text>
</comment>
<feature type="transmembrane region" description="Helical" evidence="7">
    <location>
        <begin position="350"/>
        <end position="368"/>
    </location>
</feature>
<evidence type="ECO:0000313" key="9">
    <source>
        <dbReference type="Proteomes" id="UP000250235"/>
    </source>
</evidence>
<feature type="transmembrane region" description="Helical" evidence="7">
    <location>
        <begin position="289"/>
        <end position="311"/>
    </location>
</feature>
<keyword evidence="4 7" id="KW-1133">Transmembrane helix</keyword>
<keyword evidence="9" id="KW-1185">Reference proteome</keyword>
<name>A0A2Z7B0S3_9LAMI</name>
<protein>
    <recommendedName>
        <fullName evidence="7">Choline transporter-like protein</fullName>
    </recommendedName>
</protein>
<dbReference type="Proteomes" id="UP000250235">
    <property type="component" value="Unassembled WGS sequence"/>
</dbReference>
<evidence type="ECO:0000256" key="3">
    <source>
        <dbReference type="ARBA" id="ARBA00022692"/>
    </source>
</evidence>
<gene>
    <name evidence="8" type="ORF">F511_04669</name>
</gene>
<dbReference type="OrthoDB" id="420519at2759"/>
<evidence type="ECO:0000256" key="2">
    <source>
        <dbReference type="ARBA" id="ARBA00007168"/>
    </source>
</evidence>
<reference evidence="8 9" key="1">
    <citation type="journal article" date="2015" name="Proc. Natl. Acad. Sci. U.S.A.">
        <title>The resurrection genome of Boea hygrometrica: A blueprint for survival of dehydration.</title>
        <authorList>
            <person name="Xiao L."/>
            <person name="Yang G."/>
            <person name="Zhang L."/>
            <person name="Yang X."/>
            <person name="Zhao S."/>
            <person name="Ji Z."/>
            <person name="Zhou Q."/>
            <person name="Hu M."/>
            <person name="Wang Y."/>
            <person name="Chen M."/>
            <person name="Xu Y."/>
            <person name="Jin H."/>
            <person name="Xiao X."/>
            <person name="Hu G."/>
            <person name="Bao F."/>
            <person name="Hu Y."/>
            <person name="Wan P."/>
            <person name="Li L."/>
            <person name="Deng X."/>
            <person name="Kuang T."/>
            <person name="Xiang C."/>
            <person name="Zhu J.K."/>
            <person name="Oliver M.J."/>
            <person name="He Y."/>
        </authorList>
    </citation>
    <scope>NUCLEOTIDE SEQUENCE [LARGE SCALE GENOMIC DNA]</scope>
    <source>
        <strain evidence="9">cv. XS01</strain>
    </source>
</reference>
<proteinExistence type="inferred from homology"/>
<evidence type="ECO:0000313" key="8">
    <source>
        <dbReference type="EMBL" id="KZV27216.1"/>
    </source>
</evidence>
<feature type="transmembrane region" description="Helical" evidence="7">
    <location>
        <begin position="38"/>
        <end position="59"/>
    </location>
</feature>
<evidence type="ECO:0000256" key="7">
    <source>
        <dbReference type="RuleBase" id="RU368066"/>
    </source>
</evidence>
<dbReference type="PANTHER" id="PTHR12385">
    <property type="entry name" value="CHOLINE TRANSPORTER-LIKE (SLC FAMILY 44)"/>
    <property type="match status" value="1"/>
</dbReference>